<organism evidence="1 2">
    <name type="scientific">Armillaria luteobubalina</name>
    <dbReference type="NCBI Taxonomy" id="153913"/>
    <lineage>
        <taxon>Eukaryota</taxon>
        <taxon>Fungi</taxon>
        <taxon>Dikarya</taxon>
        <taxon>Basidiomycota</taxon>
        <taxon>Agaricomycotina</taxon>
        <taxon>Agaricomycetes</taxon>
        <taxon>Agaricomycetidae</taxon>
        <taxon>Agaricales</taxon>
        <taxon>Marasmiineae</taxon>
        <taxon>Physalacriaceae</taxon>
        <taxon>Armillaria</taxon>
    </lineage>
</organism>
<sequence>MSENDFSKTLIALSGFTGITHLDLHQCIFPTLNNDIQFLSSCGALESARLYRVDLVEGPPEVTTESYLAQLLASLSSLIFTLGGGPSSILEIVPCAGSSLKRLSVTSTINTVSSDKDILWRSLNLEYIAFHIVPACRPSLVWHIPDILRKTLVSIPPRNNRVALDEHRGHSVRP</sequence>
<proteinExistence type="predicted"/>
<dbReference type="EMBL" id="JAUEPU010000039">
    <property type="protein sequence ID" value="KAK0488311.1"/>
    <property type="molecule type" value="Genomic_DNA"/>
</dbReference>
<name>A0AA39PQ31_9AGAR</name>
<dbReference type="Proteomes" id="UP001175228">
    <property type="component" value="Unassembled WGS sequence"/>
</dbReference>
<keyword evidence="2" id="KW-1185">Reference proteome</keyword>
<protein>
    <submittedName>
        <fullName evidence="1">Uncharacterized protein</fullName>
    </submittedName>
</protein>
<accession>A0AA39PQ31</accession>
<comment type="caution">
    <text evidence="1">The sequence shown here is derived from an EMBL/GenBank/DDBJ whole genome shotgun (WGS) entry which is preliminary data.</text>
</comment>
<reference evidence="1" key="1">
    <citation type="submission" date="2023-06" db="EMBL/GenBank/DDBJ databases">
        <authorList>
            <consortium name="Lawrence Berkeley National Laboratory"/>
            <person name="Ahrendt S."/>
            <person name="Sahu N."/>
            <person name="Indic B."/>
            <person name="Wong-Bajracharya J."/>
            <person name="Merenyi Z."/>
            <person name="Ke H.-M."/>
            <person name="Monk M."/>
            <person name="Kocsube S."/>
            <person name="Drula E."/>
            <person name="Lipzen A."/>
            <person name="Balint B."/>
            <person name="Henrissat B."/>
            <person name="Andreopoulos B."/>
            <person name="Martin F.M."/>
            <person name="Harder C.B."/>
            <person name="Rigling D."/>
            <person name="Ford K.L."/>
            <person name="Foster G.D."/>
            <person name="Pangilinan J."/>
            <person name="Papanicolaou A."/>
            <person name="Barry K."/>
            <person name="LaButti K."/>
            <person name="Viragh M."/>
            <person name="Koriabine M."/>
            <person name="Yan M."/>
            <person name="Riley R."/>
            <person name="Champramary S."/>
            <person name="Plett K.L."/>
            <person name="Tsai I.J."/>
            <person name="Slot J."/>
            <person name="Sipos G."/>
            <person name="Plett J."/>
            <person name="Nagy L.G."/>
            <person name="Grigoriev I.V."/>
        </authorList>
    </citation>
    <scope>NUCLEOTIDE SEQUENCE</scope>
    <source>
        <strain evidence="1">HWK02</strain>
    </source>
</reference>
<evidence type="ECO:0000313" key="1">
    <source>
        <dbReference type="EMBL" id="KAK0488311.1"/>
    </source>
</evidence>
<dbReference type="AlphaFoldDB" id="A0AA39PQ31"/>
<gene>
    <name evidence="1" type="ORF">EDD18DRAFT_1190450</name>
</gene>
<evidence type="ECO:0000313" key="2">
    <source>
        <dbReference type="Proteomes" id="UP001175228"/>
    </source>
</evidence>